<dbReference type="PROSITE" id="PS00380">
    <property type="entry name" value="RHODANESE_1"/>
    <property type="match status" value="1"/>
</dbReference>
<dbReference type="EMBL" id="BDOQ01000021">
    <property type="protein sequence ID" value="GBG15855.1"/>
    <property type="molecule type" value="Genomic_DNA"/>
</dbReference>
<evidence type="ECO:0000259" key="2">
    <source>
        <dbReference type="PROSITE" id="PS50206"/>
    </source>
</evidence>
<dbReference type="Pfam" id="PF26341">
    <property type="entry name" value="AAA_SelU"/>
    <property type="match status" value="1"/>
</dbReference>
<dbReference type="SUPFAM" id="SSF52540">
    <property type="entry name" value="P-loop containing nucleoside triphosphate hydrolases"/>
    <property type="match status" value="1"/>
</dbReference>
<dbReference type="InterPro" id="IPR058840">
    <property type="entry name" value="AAA_SelU"/>
</dbReference>
<gene>
    <name evidence="3" type="primary">selU</name>
    <name evidence="3" type="ORF">NMK_3469</name>
</gene>
<dbReference type="SUPFAM" id="SSF52821">
    <property type="entry name" value="Rhodanese/Cell cycle control phosphatase"/>
    <property type="match status" value="1"/>
</dbReference>
<organism evidence="3 4">
    <name type="scientific">Novimethylophilus kurashikiensis</name>
    <dbReference type="NCBI Taxonomy" id="1825523"/>
    <lineage>
        <taxon>Bacteria</taxon>
        <taxon>Pseudomonadati</taxon>
        <taxon>Pseudomonadota</taxon>
        <taxon>Betaproteobacteria</taxon>
        <taxon>Nitrosomonadales</taxon>
        <taxon>Methylophilaceae</taxon>
        <taxon>Novimethylophilus</taxon>
    </lineage>
</organism>
<accession>A0A2R5FCX1</accession>
<dbReference type="RefSeq" id="WP_109016999.1">
    <property type="nucleotide sequence ID" value="NZ_BDOQ01000021.1"/>
</dbReference>
<dbReference type="InterPro" id="IPR001307">
    <property type="entry name" value="Thiosulphate_STrfase_CS"/>
</dbReference>
<dbReference type="GO" id="GO:0043828">
    <property type="term" value="F:tRNA 2-selenouridine synthase activity"/>
    <property type="evidence" value="ECO:0007669"/>
    <property type="project" value="InterPro"/>
</dbReference>
<name>A0A2R5FCX1_9PROT</name>
<keyword evidence="3" id="KW-0808">Transferase</keyword>
<proteinExistence type="predicted"/>
<dbReference type="Proteomes" id="UP000245081">
    <property type="component" value="Unassembled WGS sequence"/>
</dbReference>
<dbReference type="SMART" id="SM00450">
    <property type="entry name" value="RHOD"/>
    <property type="match status" value="1"/>
</dbReference>
<dbReference type="NCBIfam" id="TIGR03167">
    <property type="entry name" value="tRNA_sel_U_synt"/>
    <property type="match status" value="1"/>
</dbReference>
<keyword evidence="4" id="KW-1185">Reference proteome</keyword>
<dbReference type="GO" id="GO:0002098">
    <property type="term" value="P:tRNA wobble uridine modification"/>
    <property type="evidence" value="ECO:0007669"/>
    <property type="project" value="InterPro"/>
</dbReference>
<dbReference type="PANTHER" id="PTHR30401">
    <property type="entry name" value="TRNA 2-SELENOURIDINE SYNTHASE"/>
    <property type="match status" value="1"/>
</dbReference>
<evidence type="ECO:0000313" key="3">
    <source>
        <dbReference type="EMBL" id="GBG15855.1"/>
    </source>
</evidence>
<dbReference type="PANTHER" id="PTHR30401:SF0">
    <property type="entry name" value="TRNA 2-SELENOURIDINE SYNTHASE"/>
    <property type="match status" value="1"/>
</dbReference>
<dbReference type="GO" id="GO:0004792">
    <property type="term" value="F:thiosulfate-cyanide sulfurtransferase activity"/>
    <property type="evidence" value="ECO:0007669"/>
    <property type="project" value="InterPro"/>
</dbReference>
<evidence type="ECO:0000256" key="1">
    <source>
        <dbReference type="ARBA" id="ARBA00023266"/>
    </source>
</evidence>
<dbReference type="InterPro" id="IPR027417">
    <property type="entry name" value="P-loop_NTPase"/>
</dbReference>
<dbReference type="PROSITE" id="PS50206">
    <property type="entry name" value="RHODANESE_3"/>
    <property type="match status" value="1"/>
</dbReference>
<dbReference type="EC" id="2.9.1.-" evidence="3"/>
<dbReference type="Pfam" id="PF00581">
    <property type="entry name" value="Rhodanese"/>
    <property type="match status" value="1"/>
</dbReference>
<dbReference type="NCBIfam" id="NF008752">
    <property type="entry name" value="PRK11784.1-4"/>
    <property type="match status" value="1"/>
</dbReference>
<protein>
    <submittedName>
        <fullName evidence="3">tRNA 2-selenouridine synthase</fullName>
        <ecNumber evidence="3">2.9.1.-</ecNumber>
    </submittedName>
</protein>
<dbReference type="OrthoDB" id="9808735at2"/>
<keyword evidence="1" id="KW-0711">Selenium</keyword>
<dbReference type="NCBIfam" id="NF008750">
    <property type="entry name" value="PRK11784.1-2"/>
    <property type="match status" value="1"/>
</dbReference>
<feature type="domain" description="Rhodanese" evidence="2">
    <location>
        <begin position="20"/>
        <end position="135"/>
    </location>
</feature>
<dbReference type="InterPro" id="IPR036873">
    <property type="entry name" value="Rhodanese-like_dom_sf"/>
</dbReference>
<reference evidence="3 4" key="1">
    <citation type="journal article" date="2018" name="Environ. Microbiol.">
        <title>Isolation and genomic characterization of Novimethylophilus kurashikiensis gen. nov. sp. nov., a new lanthanide-dependent methylotrophic species of Methylophilaceae.</title>
        <authorList>
            <person name="Lv H."/>
            <person name="Sahin N."/>
            <person name="Tani A."/>
        </authorList>
    </citation>
    <scope>NUCLEOTIDE SEQUENCE [LARGE SCALE GENOMIC DNA]</scope>
    <source>
        <strain evidence="3 4">La2-4</strain>
    </source>
</reference>
<evidence type="ECO:0000313" key="4">
    <source>
        <dbReference type="Proteomes" id="UP000245081"/>
    </source>
</evidence>
<dbReference type="InterPro" id="IPR017582">
    <property type="entry name" value="SelU"/>
</dbReference>
<sequence length="361" mass="40096">MATFKTATIDEVLTGEYDDLLDVRTPAEFADDHLPGAINLPVLSNEERVRVGTLYTQSPFEAQRLGAALIARNIAQHLETALADKPRTWKPLVYCWRGGMRSGALAHILSEIGWRTTRMHGGYKAYRGYVLQALDTLPPQFLWCVISGPTGSGKSRLLQALAAEGAQVLDLEQLALHRGSLLGNLPDQPQPAQKLFESRIWEALRRFDPQRPVFVEAESRRIGLLRVPGLLLDQMRAAPCIAIEAPLSARVAFLLEDYEHFLGDPASLAEQLAKLTELQGRQTITEWNTLAANGEWPALVEQLLVRHYDPAYKRSSDGNFSGLQKAQRLSLAGLDNTNIRQAAQQCLALVQDSMKETQTHD</sequence>
<dbReference type="InterPro" id="IPR001763">
    <property type="entry name" value="Rhodanese-like_dom"/>
</dbReference>
<dbReference type="AlphaFoldDB" id="A0A2R5FCX1"/>
<dbReference type="Gene3D" id="3.40.250.10">
    <property type="entry name" value="Rhodanese-like domain"/>
    <property type="match status" value="1"/>
</dbReference>
<comment type="caution">
    <text evidence="3">The sequence shown here is derived from an EMBL/GenBank/DDBJ whole genome shotgun (WGS) entry which is preliminary data.</text>
</comment>